<comment type="caution">
    <text evidence="1">The sequence shown here is derived from an EMBL/GenBank/DDBJ whole genome shotgun (WGS) entry which is preliminary data.</text>
</comment>
<accession>A0AAN8MT70</accession>
<dbReference type="EMBL" id="JAVHNR010000011">
    <property type="protein sequence ID" value="KAK6330728.1"/>
    <property type="molecule type" value="Genomic_DNA"/>
</dbReference>
<protein>
    <submittedName>
        <fullName evidence="1">Uncharacterized protein</fullName>
    </submittedName>
</protein>
<evidence type="ECO:0000313" key="1">
    <source>
        <dbReference type="EMBL" id="KAK6330728.1"/>
    </source>
</evidence>
<gene>
    <name evidence="1" type="ORF">TWF718_002929</name>
</gene>
<dbReference type="Proteomes" id="UP001313282">
    <property type="component" value="Unassembled WGS sequence"/>
</dbReference>
<dbReference type="AlphaFoldDB" id="A0AAN8MT70"/>
<keyword evidence="2" id="KW-1185">Reference proteome</keyword>
<organism evidence="1 2">
    <name type="scientific">Orbilia javanica</name>
    <dbReference type="NCBI Taxonomy" id="47235"/>
    <lineage>
        <taxon>Eukaryota</taxon>
        <taxon>Fungi</taxon>
        <taxon>Dikarya</taxon>
        <taxon>Ascomycota</taxon>
        <taxon>Pezizomycotina</taxon>
        <taxon>Orbiliomycetes</taxon>
        <taxon>Orbiliales</taxon>
        <taxon>Orbiliaceae</taxon>
        <taxon>Orbilia</taxon>
    </lineage>
</organism>
<sequence>MALLKAEEPQTTTETRTVTGTAALAIYKTIIVGDTPKTTLTEVAPYTTKTISKTVYVVAEPTSQDTVTVSTKIPDSGASTVTKTITTNGNVKTVYVVYIAGRPIRTETPTTTKTIYKTIGGGGPKIKIIYVVLPNGTTKTITKTLSPETVVMTKTVRKGGKDVVTVVTITTVEGPAPIGGSDEEEDVSYIR</sequence>
<reference evidence="1 2" key="1">
    <citation type="submission" date="2019-10" db="EMBL/GenBank/DDBJ databases">
        <authorList>
            <person name="Palmer J.M."/>
        </authorList>
    </citation>
    <scope>NUCLEOTIDE SEQUENCE [LARGE SCALE GENOMIC DNA]</scope>
    <source>
        <strain evidence="1 2">TWF718</strain>
    </source>
</reference>
<proteinExistence type="predicted"/>
<evidence type="ECO:0000313" key="2">
    <source>
        <dbReference type="Proteomes" id="UP001313282"/>
    </source>
</evidence>
<name>A0AAN8MT70_9PEZI</name>